<comment type="caution">
    <text evidence="2">The sequence shown here is derived from an EMBL/GenBank/DDBJ whole genome shotgun (WGS) entry which is preliminary data.</text>
</comment>
<dbReference type="GO" id="GO:0071949">
    <property type="term" value="F:FAD binding"/>
    <property type="evidence" value="ECO:0007669"/>
    <property type="project" value="InterPro"/>
</dbReference>
<reference evidence="2" key="1">
    <citation type="submission" date="2018-05" db="EMBL/GenBank/DDBJ databases">
        <title>Draft genome of Mucuna pruriens seed.</title>
        <authorList>
            <person name="Nnadi N.E."/>
            <person name="Vos R."/>
            <person name="Hasami M.H."/>
            <person name="Devisetty U.K."/>
            <person name="Aguiy J.C."/>
        </authorList>
    </citation>
    <scope>NUCLEOTIDE SEQUENCE [LARGE SCALE GENOMIC DNA]</scope>
    <source>
        <strain evidence="2">JCA_2017</strain>
    </source>
</reference>
<keyword evidence="2" id="KW-0503">Monooxygenase</keyword>
<keyword evidence="2" id="KW-0560">Oxidoreductase</keyword>
<dbReference type="SUPFAM" id="SSF51905">
    <property type="entry name" value="FAD/NAD(P)-binding domain"/>
    <property type="match status" value="2"/>
</dbReference>
<proteinExistence type="predicted"/>
<dbReference type="InterPro" id="IPR002938">
    <property type="entry name" value="FAD-bd"/>
</dbReference>
<feature type="domain" description="FAD-binding" evidence="1">
    <location>
        <begin position="397"/>
        <end position="627"/>
    </location>
</feature>
<accession>A0A371EJK7</accession>
<dbReference type="InterPro" id="IPR053212">
    <property type="entry name" value="DHP_3-monooxygenase"/>
</dbReference>
<dbReference type="AlphaFoldDB" id="A0A371EJK7"/>
<dbReference type="InterPro" id="IPR036188">
    <property type="entry name" value="FAD/NAD-bd_sf"/>
</dbReference>
<dbReference type="PANTHER" id="PTHR47469">
    <property type="entry name" value="MONOOXYGENASE-LIKE"/>
    <property type="match status" value="1"/>
</dbReference>
<dbReference type="EMBL" id="QJKJ01013608">
    <property type="protein sequence ID" value="RDX66069.1"/>
    <property type="molecule type" value="Genomic_DNA"/>
</dbReference>
<dbReference type="GO" id="GO:0016853">
    <property type="term" value="F:isomerase activity"/>
    <property type="evidence" value="ECO:0007669"/>
    <property type="project" value="UniProtKB-KW"/>
</dbReference>
<name>A0A371EJK7_MUCPR</name>
<gene>
    <name evidence="2" type="primary">auaG</name>
    <name evidence="2" type="ORF">CR513_55206</name>
</gene>
<organism evidence="2 3">
    <name type="scientific">Mucuna pruriens</name>
    <name type="common">Velvet bean</name>
    <name type="synonym">Dolichos pruriens</name>
    <dbReference type="NCBI Taxonomy" id="157652"/>
    <lineage>
        <taxon>Eukaryota</taxon>
        <taxon>Viridiplantae</taxon>
        <taxon>Streptophyta</taxon>
        <taxon>Embryophyta</taxon>
        <taxon>Tracheophyta</taxon>
        <taxon>Spermatophyta</taxon>
        <taxon>Magnoliopsida</taxon>
        <taxon>eudicotyledons</taxon>
        <taxon>Gunneridae</taxon>
        <taxon>Pentapetalae</taxon>
        <taxon>rosids</taxon>
        <taxon>fabids</taxon>
        <taxon>Fabales</taxon>
        <taxon>Fabaceae</taxon>
        <taxon>Papilionoideae</taxon>
        <taxon>50 kb inversion clade</taxon>
        <taxon>NPAAA clade</taxon>
        <taxon>indigoferoid/millettioid clade</taxon>
        <taxon>Phaseoleae</taxon>
        <taxon>Mucuna</taxon>
    </lineage>
</organism>
<dbReference type="STRING" id="157652.A0A371EJK7"/>
<evidence type="ECO:0000259" key="1">
    <source>
        <dbReference type="Pfam" id="PF01494"/>
    </source>
</evidence>
<keyword evidence="3" id="KW-1185">Reference proteome</keyword>
<dbReference type="GO" id="GO:0004497">
    <property type="term" value="F:monooxygenase activity"/>
    <property type="evidence" value="ECO:0007669"/>
    <property type="project" value="UniProtKB-KW"/>
</dbReference>
<evidence type="ECO:0000313" key="2">
    <source>
        <dbReference type="EMBL" id="RDX66069.1"/>
    </source>
</evidence>
<dbReference type="Pfam" id="PF01494">
    <property type="entry name" value="FAD_binding_3"/>
    <property type="match status" value="1"/>
</dbReference>
<feature type="non-terminal residue" evidence="2">
    <location>
        <position position="1"/>
    </location>
</feature>
<protein>
    <submittedName>
        <fullName evidence="2">Aurachin C monooxygenase/isomerase</fullName>
    </submittedName>
</protein>
<evidence type="ECO:0000313" key="3">
    <source>
        <dbReference type="Proteomes" id="UP000257109"/>
    </source>
</evidence>
<sequence length="686" mass="76121">MVGKGKPRAVIVGGSIAGISSAHTLTLAGWNVIALEKTNAPPAGSPTGAGLGLDPLSLRIIESWLPQPQLLHNITVPLTIDQNQATDSEEKVSWTLARDESLNFRAAHWTALHGLLYNALPSNVFLWGHLFLSFHVAHDKGFVIVKAKVLETGKVVEIVGDLLVAADGCLSSIRQKYLPHFKLRYSGYCAWRGVFDFSETETLETIKSMQKAYPDLGKCLYSDLGSCTHNGFYELLNKKLNWIWYVNRPEPEVKSRKENMIGEGEKPKAVIVGGSIAGISSAHALTLAGWDVLVLEKTTSPPSGSPTGAGLGLNSLSQQIIHSWLPHPQQLHNITLPLTIDQNHATDSEKKVSCTLTRDENFNFSAAHWHDLHGLLNNALQSNVFLWGHLFLSFHVADDKGSVIVKAKVLETGKVVEIVGDLLVAADGCLSSIRQKYLPHFKLRYSGYCAWRGVLDFSKIENSETITGIRKAYPDLGKCLYFDLASGTHSVLYELVNKKLNWIWYVNQPEPEVKGTSVTTKVNSDMIQKMHQEAEKVWIPELVKVIKETRDPFINFIYDSDPLEKLFWDNVVLVGDAAHPTTPHCLRSTNMSILDAAVLGKCLDKFGVEKLRSALEEYQLIRLPATSKQVLHARRLGRIKQGLVLPDQEPFNPKSAKKDDCEELLQRNTPFFNDVPLPLVSILSTI</sequence>
<dbReference type="Gene3D" id="3.50.50.60">
    <property type="entry name" value="FAD/NAD(P)-binding domain"/>
    <property type="match status" value="2"/>
</dbReference>
<dbReference type="OrthoDB" id="16820at2759"/>
<dbReference type="PRINTS" id="PR00420">
    <property type="entry name" value="RNGMNOXGNASE"/>
</dbReference>
<dbReference type="SUPFAM" id="SSF54373">
    <property type="entry name" value="FAD-linked reductases, C-terminal domain"/>
    <property type="match status" value="2"/>
</dbReference>
<dbReference type="Proteomes" id="UP000257109">
    <property type="component" value="Unassembled WGS sequence"/>
</dbReference>
<dbReference type="PANTHER" id="PTHR47469:SF2">
    <property type="entry name" value="OS06G0597600 PROTEIN"/>
    <property type="match status" value="1"/>
</dbReference>